<keyword evidence="2" id="KW-1185">Reference proteome</keyword>
<reference evidence="2" key="1">
    <citation type="submission" date="2023-07" db="EMBL/GenBank/DDBJ databases">
        <title>30 novel species of actinomycetes from the DSMZ collection.</title>
        <authorList>
            <person name="Nouioui I."/>
        </authorList>
    </citation>
    <scope>NUCLEOTIDE SEQUENCE [LARGE SCALE GENOMIC DNA]</scope>
    <source>
        <strain evidence="2">DSM 45055</strain>
    </source>
</reference>
<dbReference type="RefSeq" id="WP_311543809.1">
    <property type="nucleotide sequence ID" value="NZ_JAVREK010000003.1"/>
</dbReference>
<organism evidence="1 2">
    <name type="scientific">Streptomonospora wellingtoniae</name>
    <dbReference type="NCBI Taxonomy" id="3075544"/>
    <lineage>
        <taxon>Bacteria</taxon>
        <taxon>Bacillati</taxon>
        <taxon>Actinomycetota</taxon>
        <taxon>Actinomycetes</taxon>
        <taxon>Streptosporangiales</taxon>
        <taxon>Nocardiopsidaceae</taxon>
        <taxon>Streptomonospora</taxon>
    </lineage>
</organism>
<gene>
    <name evidence="1" type="ORF">RM446_04505</name>
</gene>
<sequence>MHNLLGLTPEVDPRTRPYHARPFRVLHAERFAQALLETVADGTVRALPPTGSIDQYTDSADVLCRPERCRSVAAAPYGDAGFAEELG</sequence>
<dbReference type="Proteomes" id="UP001183226">
    <property type="component" value="Unassembled WGS sequence"/>
</dbReference>
<proteinExistence type="predicted"/>
<name>A0ABU2KQ10_9ACTN</name>
<evidence type="ECO:0000313" key="1">
    <source>
        <dbReference type="EMBL" id="MDT0301371.1"/>
    </source>
</evidence>
<dbReference type="EMBL" id="JAVREK010000003">
    <property type="protein sequence ID" value="MDT0301371.1"/>
    <property type="molecule type" value="Genomic_DNA"/>
</dbReference>
<evidence type="ECO:0000313" key="2">
    <source>
        <dbReference type="Proteomes" id="UP001183226"/>
    </source>
</evidence>
<comment type="caution">
    <text evidence="1">The sequence shown here is derived from an EMBL/GenBank/DDBJ whole genome shotgun (WGS) entry which is preliminary data.</text>
</comment>
<protein>
    <submittedName>
        <fullName evidence="1">Uncharacterized protein</fullName>
    </submittedName>
</protein>
<accession>A0ABU2KQ10</accession>